<keyword evidence="3" id="KW-1185">Reference proteome</keyword>
<evidence type="ECO:0000256" key="1">
    <source>
        <dbReference type="SAM" id="Phobius"/>
    </source>
</evidence>
<keyword evidence="1" id="KW-1133">Transmembrane helix</keyword>
<evidence type="ECO:0000313" key="3">
    <source>
        <dbReference type="Proteomes" id="UP000285456"/>
    </source>
</evidence>
<name>A0A417YGI7_9BACI</name>
<dbReference type="RefSeq" id="WP_118889457.1">
    <property type="nucleotide sequence ID" value="NZ_PHUT01000007.1"/>
</dbReference>
<comment type="caution">
    <text evidence="2">The sequence shown here is derived from an EMBL/GenBank/DDBJ whole genome shotgun (WGS) entry which is preliminary data.</text>
</comment>
<keyword evidence="1" id="KW-0472">Membrane</keyword>
<proteinExistence type="predicted"/>
<dbReference type="Proteomes" id="UP000285456">
    <property type="component" value="Unassembled WGS sequence"/>
</dbReference>
<accession>A0A417YGI7</accession>
<keyword evidence="1" id="KW-0812">Transmembrane</keyword>
<dbReference type="AlphaFoldDB" id="A0A417YGI7"/>
<reference evidence="2 3" key="1">
    <citation type="journal article" date="2007" name="Int. J. Syst. Evol. Microbiol.">
        <title>Oceanobacillus profundus sp. nov., isolated from a deep-sea sediment core.</title>
        <authorList>
            <person name="Kim Y.G."/>
            <person name="Choi D.H."/>
            <person name="Hyun S."/>
            <person name="Cho B.C."/>
        </authorList>
    </citation>
    <scope>NUCLEOTIDE SEQUENCE [LARGE SCALE GENOMIC DNA]</scope>
    <source>
        <strain evidence="2 3">DSM 18246</strain>
    </source>
</reference>
<evidence type="ECO:0000313" key="2">
    <source>
        <dbReference type="EMBL" id="RHW31899.1"/>
    </source>
</evidence>
<sequence>MFMFLFTVAIASAATIAPVYKIKKVLVWILKIPILGWAINISYGLFASTILLKLFAFQSSTAGLANLTSTFVFAAWIQFESKKRAPKLKTA</sequence>
<protein>
    <submittedName>
        <fullName evidence="2">Uncharacterized protein</fullName>
    </submittedName>
</protein>
<gene>
    <name evidence="2" type="ORF">D1B32_11715</name>
</gene>
<dbReference type="EMBL" id="QWEH01000007">
    <property type="protein sequence ID" value="RHW31899.1"/>
    <property type="molecule type" value="Genomic_DNA"/>
</dbReference>
<feature type="transmembrane region" description="Helical" evidence="1">
    <location>
        <begin position="62"/>
        <end position="79"/>
    </location>
</feature>
<organism evidence="2 3">
    <name type="scientific">Oceanobacillus profundus</name>
    <dbReference type="NCBI Taxonomy" id="372463"/>
    <lineage>
        <taxon>Bacteria</taxon>
        <taxon>Bacillati</taxon>
        <taxon>Bacillota</taxon>
        <taxon>Bacilli</taxon>
        <taxon>Bacillales</taxon>
        <taxon>Bacillaceae</taxon>
        <taxon>Oceanobacillus</taxon>
    </lineage>
</organism>